<dbReference type="SMART" id="SM00827">
    <property type="entry name" value="PKS_AT"/>
    <property type="match status" value="1"/>
</dbReference>
<reference evidence="3" key="1">
    <citation type="journal article" date="2021" name="Nat. Commun.">
        <title>Genetic determinants of endophytism in the Arabidopsis root mycobiome.</title>
        <authorList>
            <person name="Mesny F."/>
            <person name="Miyauchi S."/>
            <person name="Thiergart T."/>
            <person name="Pickel B."/>
            <person name="Atanasova L."/>
            <person name="Karlsson M."/>
            <person name="Huettel B."/>
            <person name="Barry K.W."/>
            <person name="Haridas S."/>
            <person name="Chen C."/>
            <person name="Bauer D."/>
            <person name="Andreopoulos W."/>
            <person name="Pangilinan J."/>
            <person name="LaButti K."/>
            <person name="Riley R."/>
            <person name="Lipzen A."/>
            <person name="Clum A."/>
            <person name="Drula E."/>
            <person name="Henrissat B."/>
            <person name="Kohler A."/>
            <person name="Grigoriev I.V."/>
            <person name="Martin F.M."/>
            <person name="Hacquard S."/>
        </authorList>
    </citation>
    <scope>NUCLEOTIDE SEQUENCE</scope>
    <source>
        <strain evidence="3">MPI-SDFR-AT-0073</strain>
    </source>
</reference>
<dbReference type="Pfam" id="PF13622">
    <property type="entry name" value="4HBT_3"/>
    <property type="match status" value="1"/>
</dbReference>
<dbReference type="GeneID" id="70129434"/>
<dbReference type="InterPro" id="IPR016035">
    <property type="entry name" value="Acyl_Trfase/lysoPLipase"/>
</dbReference>
<dbReference type="InterPro" id="IPR042171">
    <property type="entry name" value="Acyl-CoA_hotdog"/>
</dbReference>
<dbReference type="OrthoDB" id="4779776at2759"/>
<dbReference type="InterPro" id="IPR014043">
    <property type="entry name" value="Acyl_transferase_dom"/>
</dbReference>
<accession>A0A9P8UF88</accession>
<feature type="domain" description="Malonyl-CoA:ACP transacylase (MAT)" evidence="2">
    <location>
        <begin position="3"/>
        <end position="227"/>
    </location>
</feature>
<dbReference type="Gene3D" id="3.40.366.10">
    <property type="entry name" value="Malonyl-Coenzyme A Acyl Carrier Protein, domain 2"/>
    <property type="match status" value="1"/>
</dbReference>
<keyword evidence="4" id="KW-1185">Reference proteome</keyword>
<dbReference type="SUPFAM" id="SSF54637">
    <property type="entry name" value="Thioesterase/thiol ester dehydrase-isomerase"/>
    <property type="match status" value="1"/>
</dbReference>
<dbReference type="PANTHER" id="PTHR45681">
    <property type="entry name" value="POLYKETIDE SYNTHASE 44-RELATED"/>
    <property type="match status" value="1"/>
</dbReference>
<dbReference type="RefSeq" id="XP_045955405.1">
    <property type="nucleotide sequence ID" value="XM_046100542.1"/>
</dbReference>
<dbReference type="InterPro" id="IPR016036">
    <property type="entry name" value="Malonyl_transacylase_ACP-bd"/>
</dbReference>
<protein>
    <submittedName>
        <fullName evidence="3">Acyl transferase domain-containing protein</fullName>
    </submittedName>
</protein>
<evidence type="ECO:0000313" key="3">
    <source>
        <dbReference type="EMBL" id="KAH6648898.1"/>
    </source>
</evidence>
<sequence>MDVADYARLRQAELGQAGHIDRPEYSQPLCTALQIALTELLRSFGIIPSAVVGHSSGEIATAYVAGALSLSSACKAAYHRGQLAEKRKTTTEVPGAMLSVNLSEEQIPNYLDSINVVEPVRGVQIACVNSHRHSRLSGPEEPIDLIKAQLDIDSSILPQTPPTLFTEDSVNRCLEVGCGELRSDRAEQHAAPEVAFPEVSAASVTIPDTFRPFSSQSSFLAPVDAGKEIDYEVKRTVYGRAYATRVVHASQGQTQYGTSKPGLDGAHPDDIDPVALQIMQTSLLDKSVNINKLKPEEHPLDCRPLKMDMSDDPSRFRLWGFMRSLPLSSGSHLLHLAALAYASNEFAFGAALAANPLAVV</sequence>
<name>A0A9P8UF88_9PEZI</name>
<dbReference type="Pfam" id="PF00698">
    <property type="entry name" value="Acyl_transf_1"/>
    <property type="match status" value="1"/>
</dbReference>
<gene>
    <name evidence="3" type="ORF">BKA67DRAFT_538907</name>
</gene>
<organism evidence="3 4">
    <name type="scientific">Truncatella angustata</name>
    <dbReference type="NCBI Taxonomy" id="152316"/>
    <lineage>
        <taxon>Eukaryota</taxon>
        <taxon>Fungi</taxon>
        <taxon>Dikarya</taxon>
        <taxon>Ascomycota</taxon>
        <taxon>Pezizomycotina</taxon>
        <taxon>Sordariomycetes</taxon>
        <taxon>Xylariomycetidae</taxon>
        <taxon>Amphisphaeriales</taxon>
        <taxon>Sporocadaceae</taxon>
        <taxon>Truncatella</taxon>
    </lineage>
</organism>
<dbReference type="Proteomes" id="UP000758603">
    <property type="component" value="Unassembled WGS sequence"/>
</dbReference>
<dbReference type="GO" id="GO:0016740">
    <property type="term" value="F:transferase activity"/>
    <property type="evidence" value="ECO:0007669"/>
    <property type="project" value="UniProtKB-KW"/>
</dbReference>
<dbReference type="Gene3D" id="2.40.160.210">
    <property type="entry name" value="Acyl-CoA thioesterase, double hotdog domain"/>
    <property type="match status" value="1"/>
</dbReference>
<proteinExistence type="predicted"/>
<dbReference type="EMBL" id="JAGPXC010000007">
    <property type="protein sequence ID" value="KAH6648898.1"/>
    <property type="molecule type" value="Genomic_DNA"/>
</dbReference>
<evidence type="ECO:0000313" key="4">
    <source>
        <dbReference type="Proteomes" id="UP000758603"/>
    </source>
</evidence>
<evidence type="ECO:0000256" key="1">
    <source>
        <dbReference type="ARBA" id="ARBA00022679"/>
    </source>
</evidence>
<dbReference type="PANTHER" id="PTHR45681:SF6">
    <property type="entry name" value="POLYKETIDE SYNTHASE 37"/>
    <property type="match status" value="1"/>
</dbReference>
<evidence type="ECO:0000259" key="2">
    <source>
        <dbReference type="SMART" id="SM00827"/>
    </source>
</evidence>
<dbReference type="InterPro" id="IPR049449">
    <property type="entry name" value="TesB_ACOT8-like_N"/>
</dbReference>
<dbReference type="SUPFAM" id="SSF52151">
    <property type="entry name" value="FabD/lysophospholipase-like"/>
    <property type="match status" value="1"/>
</dbReference>
<dbReference type="InterPro" id="IPR050444">
    <property type="entry name" value="Polyketide_Synthase"/>
</dbReference>
<dbReference type="AlphaFoldDB" id="A0A9P8UF88"/>
<comment type="caution">
    <text evidence="3">The sequence shown here is derived from an EMBL/GenBank/DDBJ whole genome shotgun (WGS) entry which is preliminary data.</text>
</comment>
<dbReference type="InterPro" id="IPR029069">
    <property type="entry name" value="HotDog_dom_sf"/>
</dbReference>
<keyword evidence="1 3" id="KW-0808">Transferase</keyword>
<dbReference type="SUPFAM" id="SSF55048">
    <property type="entry name" value="Probable ACP-binding domain of malonyl-CoA ACP transacylase"/>
    <property type="match status" value="1"/>
</dbReference>
<dbReference type="InterPro" id="IPR001227">
    <property type="entry name" value="Ac_transferase_dom_sf"/>
</dbReference>